<keyword evidence="3" id="KW-1185">Reference proteome</keyword>
<organism evidence="2 3">
    <name type="scientific">Melipona quadrifasciata</name>
    <dbReference type="NCBI Taxonomy" id="166423"/>
    <lineage>
        <taxon>Eukaryota</taxon>
        <taxon>Metazoa</taxon>
        <taxon>Ecdysozoa</taxon>
        <taxon>Arthropoda</taxon>
        <taxon>Hexapoda</taxon>
        <taxon>Insecta</taxon>
        <taxon>Pterygota</taxon>
        <taxon>Neoptera</taxon>
        <taxon>Endopterygota</taxon>
        <taxon>Hymenoptera</taxon>
        <taxon>Apocrita</taxon>
        <taxon>Aculeata</taxon>
        <taxon>Apoidea</taxon>
        <taxon>Anthophila</taxon>
        <taxon>Apidae</taxon>
        <taxon>Melipona</taxon>
    </lineage>
</organism>
<evidence type="ECO:0000313" key="2">
    <source>
        <dbReference type="EMBL" id="KOX77266.1"/>
    </source>
</evidence>
<feature type="compositionally biased region" description="Basic and acidic residues" evidence="1">
    <location>
        <begin position="93"/>
        <end position="113"/>
    </location>
</feature>
<sequence length="140" mass="15655">MHLVEDRVREGASTTRQLENSTKECLAERKFSGGGYSVFNLPGPASKGKSCLLVEQTRNVSNVTTAIFFENIRRYCSDVQRFLSTASSPNFGRIEDGATDVEKQQPRNEKAEGKAGGMVEYSSRTELQWPVAWMSKRTLI</sequence>
<dbReference type="OrthoDB" id="10324042at2759"/>
<dbReference type="EMBL" id="KQ435733">
    <property type="protein sequence ID" value="KOX77266.1"/>
    <property type="molecule type" value="Genomic_DNA"/>
</dbReference>
<accession>A0A0M9A658</accession>
<feature type="region of interest" description="Disordered" evidence="1">
    <location>
        <begin position="1"/>
        <end position="22"/>
    </location>
</feature>
<dbReference type="Proteomes" id="UP000053105">
    <property type="component" value="Unassembled WGS sequence"/>
</dbReference>
<proteinExistence type="predicted"/>
<evidence type="ECO:0000256" key="1">
    <source>
        <dbReference type="SAM" id="MobiDB-lite"/>
    </source>
</evidence>
<evidence type="ECO:0000313" key="3">
    <source>
        <dbReference type="Proteomes" id="UP000053105"/>
    </source>
</evidence>
<feature type="region of interest" description="Disordered" evidence="1">
    <location>
        <begin position="93"/>
        <end position="115"/>
    </location>
</feature>
<reference evidence="2 3" key="1">
    <citation type="submission" date="2015-07" db="EMBL/GenBank/DDBJ databases">
        <title>The genome of Melipona quadrifasciata.</title>
        <authorList>
            <person name="Pan H."/>
            <person name="Kapheim K."/>
        </authorList>
    </citation>
    <scope>NUCLEOTIDE SEQUENCE [LARGE SCALE GENOMIC DNA]</scope>
    <source>
        <strain evidence="2">0111107301</strain>
        <tissue evidence="2">Whole body</tissue>
    </source>
</reference>
<dbReference type="AlphaFoldDB" id="A0A0M9A658"/>
<name>A0A0M9A658_9HYME</name>
<protein>
    <submittedName>
        <fullName evidence="2">Uncharacterized protein</fullName>
    </submittedName>
</protein>
<feature type="compositionally biased region" description="Basic and acidic residues" evidence="1">
    <location>
        <begin position="1"/>
        <end position="10"/>
    </location>
</feature>
<gene>
    <name evidence="2" type="ORF">WN51_10872</name>
</gene>